<dbReference type="AlphaFoldDB" id="A0A8H7Z1K4"/>
<gene>
    <name evidence="2" type="ORF">I7I52_09740</name>
</gene>
<name>A0A8H7Z1K4_AJECA</name>
<sequence>MFDTCRLRSNAGSKIHSHDMTFGGSRGFHNNSYQRPEVGKIGFNTLRQSRRSLPPTTQEYSK</sequence>
<organism evidence="2 3">
    <name type="scientific">Ajellomyces capsulatus</name>
    <name type="common">Darling's disease fungus</name>
    <name type="synonym">Histoplasma capsulatum</name>
    <dbReference type="NCBI Taxonomy" id="5037"/>
    <lineage>
        <taxon>Eukaryota</taxon>
        <taxon>Fungi</taxon>
        <taxon>Dikarya</taxon>
        <taxon>Ascomycota</taxon>
        <taxon>Pezizomycotina</taxon>
        <taxon>Eurotiomycetes</taxon>
        <taxon>Eurotiomycetidae</taxon>
        <taxon>Onygenales</taxon>
        <taxon>Ajellomycetaceae</taxon>
        <taxon>Histoplasma</taxon>
    </lineage>
</organism>
<protein>
    <submittedName>
        <fullName evidence="2">Uncharacterized protein</fullName>
    </submittedName>
</protein>
<proteinExistence type="predicted"/>
<reference evidence="2 3" key="1">
    <citation type="submission" date="2021-01" db="EMBL/GenBank/DDBJ databases">
        <title>Chromosome-level genome assembly of a human fungal pathogen reveals clustering of transcriptionally co-regulated genes.</title>
        <authorList>
            <person name="Voorhies M."/>
            <person name="Cohen S."/>
            <person name="Shea T.P."/>
            <person name="Petrus S."/>
            <person name="Munoz J.F."/>
            <person name="Poplawski S."/>
            <person name="Goldman W.E."/>
            <person name="Michael T."/>
            <person name="Cuomo C.A."/>
            <person name="Sil A."/>
            <person name="Beyhan S."/>
        </authorList>
    </citation>
    <scope>NUCLEOTIDE SEQUENCE [LARGE SCALE GENOMIC DNA]</scope>
    <source>
        <strain evidence="2 3">G184AR</strain>
    </source>
</reference>
<accession>A0A8H7Z1K4</accession>
<feature type="region of interest" description="Disordered" evidence="1">
    <location>
        <begin position="1"/>
        <end position="36"/>
    </location>
</feature>
<evidence type="ECO:0000256" key="1">
    <source>
        <dbReference type="SAM" id="MobiDB-lite"/>
    </source>
</evidence>
<evidence type="ECO:0000313" key="2">
    <source>
        <dbReference type="EMBL" id="KAG5299429.1"/>
    </source>
</evidence>
<comment type="caution">
    <text evidence="2">The sequence shown here is derived from an EMBL/GenBank/DDBJ whole genome shotgun (WGS) entry which is preliminary data.</text>
</comment>
<dbReference type="EMBL" id="JAEVHI010000002">
    <property type="protein sequence ID" value="KAG5299429.1"/>
    <property type="molecule type" value="Genomic_DNA"/>
</dbReference>
<dbReference type="VEuPathDB" id="FungiDB:I7I52_09740"/>
<dbReference type="Proteomes" id="UP000670092">
    <property type="component" value="Unassembled WGS sequence"/>
</dbReference>
<evidence type="ECO:0000313" key="3">
    <source>
        <dbReference type="Proteomes" id="UP000670092"/>
    </source>
</evidence>